<name>A0A4D7JME7_9BACT</name>
<dbReference type="RefSeq" id="WP_137091424.1">
    <property type="nucleotide sequence ID" value="NZ_CP028923.1"/>
</dbReference>
<dbReference type="AlphaFoldDB" id="A0A4D7JME7"/>
<reference evidence="1 2" key="1">
    <citation type="submission" date="2018-04" db="EMBL/GenBank/DDBJ databases">
        <title>Complete genome uncultured novel isolate.</title>
        <authorList>
            <person name="Merlino G."/>
        </authorList>
    </citation>
    <scope>NUCLEOTIDE SEQUENCE [LARGE SCALE GENOMIC DNA]</scope>
    <source>
        <strain evidence="2">R1DC9</strain>
    </source>
</reference>
<evidence type="ECO:0000313" key="1">
    <source>
        <dbReference type="EMBL" id="QCK15827.1"/>
    </source>
</evidence>
<protein>
    <submittedName>
        <fullName evidence="1">Uncharacterized protein</fullName>
    </submittedName>
</protein>
<keyword evidence="2" id="KW-1185">Reference proteome</keyword>
<proteinExistence type="predicted"/>
<dbReference type="Proteomes" id="UP000298616">
    <property type="component" value="Chromosome"/>
</dbReference>
<organism evidence="1 2">
    <name type="scientific">Mangrovivirga cuniculi</name>
    <dbReference type="NCBI Taxonomy" id="2715131"/>
    <lineage>
        <taxon>Bacteria</taxon>
        <taxon>Pseudomonadati</taxon>
        <taxon>Bacteroidota</taxon>
        <taxon>Cytophagia</taxon>
        <taxon>Cytophagales</taxon>
        <taxon>Mangrovivirgaceae</taxon>
        <taxon>Mangrovivirga</taxon>
    </lineage>
</organism>
<dbReference type="KEGG" id="fpf:DCC35_14275"/>
<accession>A0A4D7JME7</accession>
<sequence>MAKLLFSFLTLFLTPDEGEKKEVASFFNEKKNQAEEILLIDPALRDQTNTENRNDKSLNIYF</sequence>
<gene>
    <name evidence="1" type="ORF">DCC35_14275</name>
</gene>
<evidence type="ECO:0000313" key="2">
    <source>
        <dbReference type="Proteomes" id="UP000298616"/>
    </source>
</evidence>
<dbReference type="EMBL" id="CP028923">
    <property type="protein sequence ID" value="QCK15827.1"/>
    <property type="molecule type" value="Genomic_DNA"/>
</dbReference>